<keyword evidence="4 7" id="KW-1133">Transmembrane helix</keyword>
<evidence type="ECO:0000256" key="5">
    <source>
        <dbReference type="ARBA" id="ARBA00023004"/>
    </source>
</evidence>
<keyword evidence="5" id="KW-0408">Iron</keyword>
<keyword evidence="2" id="KW-0813">Transport</keyword>
<dbReference type="PANTHER" id="PTHR36964:SF1">
    <property type="entry name" value="PROTEIN-METHIONINE-SULFOXIDE REDUCTASE HEME-BINDING SUBUNIT MSRQ"/>
    <property type="match status" value="1"/>
</dbReference>
<evidence type="ECO:0000256" key="3">
    <source>
        <dbReference type="ARBA" id="ARBA00022692"/>
    </source>
</evidence>
<accession>A0ABY5YEN8</accession>
<organism evidence="9 10">
    <name type="scientific">Deinococcus rubellus</name>
    <dbReference type="NCBI Taxonomy" id="1889240"/>
    <lineage>
        <taxon>Bacteria</taxon>
        <taxon>Thermotogati</taxon>
        <taxon>Deinococcota</taxon>
        <taxon>Deinococci</taxon>
        <taxon>Deinococcales</taxon>
        <taxon>Deinococcaceae</taxon>
        <taxon>Deinococcus</taxon>
    </lineage>
</organism>
<comment type="subcellular location">
    <subcellularLocation>
        <location evidence="1">Membrane</location>
        <topology evidence="1">Multi-pass membrane protein</topology>
    </subcellularLocation>
</comment>
<evidence type="ECO:0000256" key="1">
    <source>
        <dbReference type="ARBA" id="ARBA00004141"/>
    </source>
</evidence>
<feature type="transmembrane region" description="Helical" evidence="7">
    <location>
        <begin position="140"/>
        <end position="158"/>
    </location>
</feature>
<evidence type="ECO:0000259" key="8">
    <source>
        <dbReference type="Pfam" id="PF01794"/>
    </source>
</evidence>
<feature type="transmembrane region" description="Helical" evidence="7">
    <location>
        <begin position="104"/>
        <end position="120"/>
    </location>
</feature>
<feature type="transmembrane region" description="Helical" evidence="7">
    <location>
        <begin position="40"/>
        <end position="58"/>
    </location>
</feature>
<reference evidence="9" key="1">
    <citation type="submission" date="2022-09" db="EMBL/GenBank/DDBJ databases">
        <title>genome sequence of Deinococcus rubellus.</title>
        <authorList>
            <person name="Srinivasan S."/>
        </authorList>
    </citation>
    <scope>NUCLEOTIDE SEQUENCE</scope>
    <source>
        <strain evidence="9">Ant6</strain>
    </source>
</reference>
<protein>
    <submittedName>
        <fullName evidence="9">Ferric reductase-like transmembrane domain-containing protein</fullName>
    </submittedName>
</protein>
<proteinExistence type="predicted"/>
<feature type="transmembrane region" description="Helical" evidence="7">
    <location>
        <begin position="164"/>
        <end position="184"/>
    </location>
</feature>
<dbReference type="EMBL" id="CP104213">
    <property type="protein sequence ID" value="UWX63554.1"/>
    <property type="molecule type" value="Genomic_DNA"/>
</dbReference>
<dbReference type="RefSeq" id="WP_260559839.1">
    <property type="nucleotide sequence ID" value="NZ_BAABEC010000181.1"/>
</dbReference>
<evidence type="ECO:0000313" key="9">
    <source>
        <dbReference type="EMBL" id="UWX63554.1"/>
    </source>
</evidence>
<keyword evidence="10" id="KW-1185">Reference proteome</keyword>
<evidence type="ECO:0000256" key="7">
    <source>
        <dbReference type="SAM" id="Phobius"/>
    </source>
</evidence>
<feature type="transmembrane region" description="Helical" evidence="7">
    <location>
        <begin position="70"/>
        <end position="92"/>
    </location>
</feature>
<dbReference type="Proteomes" id="UP001060261">
    <property type="component" value="Chromosome"/>
</dbReference>
<evidence type="ECO:0000256" key="4">
    <source>
        <dbReference type="ARBA" id="ARBA00022989"/>
    </source>
</evidence>
<gene>
    <name evidence="9" type="ORF">N0D28_12520</name>
</gene>
<evidence type="ECO:0000313" key="10">
    <source>
        <dbReference type="Proteomes" id="UP001060261"/>
    </source>
</evidence>
<feature type="domain" description="Ferric oxidoreductase" evidence="8">
    <location>
        <begin position="52"/>
        <end position="148"/>
    </location>
</feature>
<dbReference type="InterPro" id="IPR013130">
    <property type="entry name" value="Fe3_Rdtase_TM_dom"/>
</dbReference>
<evidence type="ECO:0000256" key="6">
    <source>
        <dbReference type="ARBA" id="ARBA00023136"/>
    </source>
</evidence>
<keyword evidence="6 7" id="KW-0472">Membrane</keyword>
<evidence type="ECO:0000256" key="2">
    <source>
        <dbReference type="ARBA" id="ARBA00022448"/>
    </source>
</evidence>
<keyword evidence="3 7" id="KW-0812">Transmembrane</keyword>
<name>A0ABY5YEN8_9DEIO</name>
<dbReference type="Pfam" id="PF01794">
    <property type="entry name" value="Ferric_reduct"/>
    <property type="match status" value="1"/>
</dbReference>
<dbReference type="InterPro" id="IPR022837">
    <property type="entry name" value="MsrQ-like"/>
</dbReference>
<dbReference type="PANTHER" id="PTHR36964">
    <property type="entry name" value="PROTEIN-METHIONINE-SULFOXIDE REDUCTASE HEME-BINDING SUBUNIT MSRQ"/>
    <property type="match status" value="1"/>
</dbReference>
<sequence length="197" mass="22018">MKNWILRYWLLILGLLPLPLLALRASQSGAFEIINPAGTLSTLAFVGCLSCTPLHLLIRQAWLLKLKRPLGVLAFGYGALHFLAYAVDLGTLQDTVTETLRRPSYVWGTAALLVMLPLALTSNKAAMKLLKRNWKRLQQASYAVVGLLIAHLLLLPHIKAEYQLFALVLLAGLLLRLPPVRRLLNQRPLTFKLPTRN</sequence>